<dbReference type="PANTHER" id="PTHR43431:SF1">
    <property type="entry name" value="OS08G0476300 PROTEIN"/>
    <property type="match status" value="1"/>
</dbReference>
<dbReference type="Pfam" id="PF00106">
    <property type="entry name" value="adh_short"/>
    <property type="match status" value="1"/>
</dbReference>
<evidence type="ECO:0000313" key="1">
    <source>
        <dbReference type="EMBL" id="SEL39043.1"/>
    </source>
</evidence>
<dbReference type="InterPro" id="IPR002347">
    <property type="entry name" value="SDR_fam"/>
</dbReference>
<dbReference type="eggNOG" id="COG4221">
    <property type="taxonomic scope" value="Bacteria"/>
</dbReference>
<dbReference type="AlphaFoldDB" id="A0A1H7PTF1"/>
<name>A0A1H7PTF1_STRJI</name>
<dbReference type="SUPFAM" id="SSF51735">
    <property type="entry name" value="NAD(P)-binding Rossmann-fold domains"/>
    <property type="match status" value="1"/>
</dbReference>
<proteinExistence type="predicted"/>
<dbReference type="RefSeq" id="WP_042448147.1">
    <property type="nucleotide sequence ID" value="NZ_BBPN01000013.1"/>
</dbReference>
<sequence>MTDKGSALIVGVGPGLGVAVARAFAEAGHPVALIGRTDTKLKELAAQLHAEGHTAQAYQADAADPARLRSVLDAAVAELGAPEVLVYNAALARPDTPTGVSPEDWTAGLAVNVVGATVAASHVIPALRGGRGTVLFTGGGFALAPSPVYATLSVGKAALRAYAQALHEDQRDAGVHVTTVTIGGFINAGDDRFDPAAIARVYVELHQHPQDQWQAEHLYA</sequence>
<accession>A0A1H7PTF1</accession>
<organism evidence="1 2">
    <name type="scientific">Streptacidiphilus jiangxiensis</name>
    <dbReference type="NCBI Taxonomy" id="235985"/>
    <lineage>
        <taxon>Bacteria</taxon>
        <taxon>Bacillati</taxon>
        <taxon>Actinomycetota</taxon>
        <taxon>Actinomycetes</taxon>
        <taxon>Kitasatosporales</taxon>
        <taxon>Streptomycetaceae</taxon>
        <taxon>Streptacidiphilus</taxon>
    </lineage>
</organism>
<dbReference type="InterPro" id="IPR003560">
    <property type="entry name" value="DHB_DH"/>
</dbReference>
<keyword evidence="2" id="KW-1185">Reference proteome</keyword>
<dbReference type="Gene3D" id="3.40.50.720">
    <property type="entry name" value="NAD(P)-binding Rossmann-like Domain"/>
    <property type="match status" value="1"/>
</dbReference>
<dbReference type="PRINTS" id="PR01397">
    <property type="entry name" value="DHBDHDRGNASE"/>
</dbReference>
<evidence type="ECO:0000313" key="2">
    <source>
        <dbReference type="Proteomes" id="UP000183015"/>
    </source>
</evidence>
<dbReference type="EMBL" id="FOAZ01000008">
    <property type="protein sequence ID" value="SEL39043.1"/>
    <property type="molecule type" value="Genomic_DNA"/>
</dbReference>
<dbReference type="OrthoDB" id="9799818at2"/>
<dbReference type="STRING" id="235985.SAMN05414137_108121"/>
<gene>
    <name evidence="1" type="ORF">SAMN05414137_108121</name>
</gene>
<dbReference type="InterPro" id="IPR036291">
    <property type="entry name" value="NAD(P)-bd_dom_sf"/>
</dbReference>
<protein>
    <submittedName>
        <fullName evidence="1">Short chain dehydrogenase</fullName>
    </submittedName>
</protein>
<reference evidence="2" key="1">
    <citation type="submission" date="2016-10" db="EMBL/GenBank/DDBJ databases">
        <authorList>
            <person name="Varghese N."/>
        </authorList>
    </citation>
    <scope>NUCLEOTIDE SEQUENCE [LARGE SCALE GENOMIC DNA]</scope>
    <source>
        <strain evidence="2">DSM 45096 / BCRC 16803 / CGMCC 4.1857 / CIP 109030 / JCM 12277 / KCTC 19219 / NBRC 100920 / 33214</strain>
    </source>
</reference>
<dbReference type="GO" id="GO:0019290">
    <property type="term" value="P:siderophore biosynthetic process"/>
    <property type="evidence" value="ECO:0007669"/>
    <property type="project" value="InterPro"/>
</dbReference>
<dbReference type="GO" id="GO:0008667">
    <property type="term" value="F:2,3-dihydro-2,3-dihydroxybenzoate dehydrogenase activity"/>
    <property type="evidence" value="ECO:0007669"/>
    <property type="project" value="InterPro"/>
</dbReference>
<dbReference type="PANTHER" id="PTHR43431">
    <property type="entry name" value="OXIDOREDUCTASE, SHORT CHAIN DEHYDROGENASE/REDUCTASE FAMILY (AFU_ORTHOLOGUE AFUA_5G14000)"/>
    <property type="match status" value="1"/>
</dbReference>
<dbReference type="Proteomes" id="UP000183015">
    <property type="component" value="Unassembled WGS sequence"/>
</dbReference>